<accession>A0A9N9C116</accession>
<dbReference type="EMBL" id="CAJVPV010004998">
    <property type="protein sequence ID" value="CAG8582822.1"/>
    <property type="molecule type" value="Genomic_DNA"/>
</dbReference>
<feature type="transmembrane region" description="Helical" evidence="5">
    <location>
        <begin position="76"/>
        <end position="95"/>
    </location>
</feature>
<dbReference type="Pfam" id="PF07690">
    <property type="entry name" value="MFS_1"/>
    <property type="match status" value="1"/>
</dbReference>
<feature type="transmembrane region" description="Helical" evidence="5">
    <location>
        <begin position="169"/>
        <end position="191"/>
    </location>
</feature>
<dbReference type="Gene3D" id="1.20.1250.20">
    <property type="entry name" value="MFS general substrate transporter like domains"/>
    <property type="match status" value="2"/>
</dbReference>
<name>A0A9N9C116_9GLOM</name>
<evidence type="ECO:0000256" key="2">
    <source>
        <dbReference type="ARBA" id="ARBA00022692"/>
    </source>
</evidence>
<keyword evidence="4 5" id="KW-0472">Membrane</keyword>
<protein>
    <submittedName>
        <fullName evidence="7">544_t:CDS:1</fullName>
    </submittedName>
</protein>
<proteinExistence type="predicted"/>
<evidence type="ECO:0000256" key="1">
    <source>
        <dbReference type="ARBA" id="ARBA00004141"/>
    </source>
</evidence>
<feature type="transmembrane region" description="Helical" evidence="5">
    <location>
        <begin position="380"/>
        <end position="400"/>
    </location>
</feature>
<organism evidence="7 8">
    <name type="scientific">Acaulospora morrowiae</name>
    <dbReference type="NCBI Taxonomy" id="94023"/>
    <lineage>
        <taxon>Eukaryota</taxon>
        <taxon>Fungi</taxon>
        <taxon>Fungi incertae sedis</taxon>
        <taxon>Mucoromycota</taxon>
        <taxon>Glomeromycotina</taxon>
        <taxon>Glomeromycetes</taxon>
        <taxon>Diversisporales</taxon>
        <taxon>Acaulosporaceae</taxon>
        <taxon>Acaulospora</taxon>
    </lineage>
</organism>
<dbReference type="InterPro" id="IPR011701">
    <property type="entry name" value="MFS"/>
</dbReference>
<feature type="transmembrane region" description="Helical" evidence="5">
    <location>
        <begin position="412"/>
        <end position="432"/>
    </location>
</feature>
<comment type="caution">
    <text evidence="7">The sequence shown here is derived from an EMBL/GenBank/DDBJ whole genome shotgun (WGS) entry which is preliminary data.</text>
</comment>
<dbReference type="GO" id="GO:0022857">
    <property type="term" value="F:transmembrane transporter activity"/>
    <property type="evidence" value="ECO:0007669"/>
    <property type="project" value="InterPro"/>
</dbReference>
<dbReference type="PANTHER" id="PTHR21576">
    <property type="entry name" value="UNCHARACTERIZED NODULIN-LIKE PROTEIN"/>
    <property type="match status" value="1"/>
</dbReference>
<dbReference type="SUPFAM" id="SSF103473">
    <property type="entry name" value="MFS general substrate transporter"/>
    <property type="match status" value="1"/>
</dbReference>
<keyword evidence="6" id="KW-0732">Signal</keyword>
<gene>
    <name evidence="7" type="ORF">AMORRO_LOCUS6987</name>
</gene>
<keyword evidence="8" id="KW-1185">Reference proteome</keyword>
<feature type="transmembrane region" description="Helical" evidence="5">
    <location>
        <begin position="138"/>
        <end position="157"/>
    </location>
</feature>
<feature type="transmembrane region" description="Helical" evidence="5">
    <location>
        <begin position="452"/>
        <end position="475"/>
    </location>
</feature>
<dbReference type="InterPro" id="IPR036259">
    <property type="entry name" value="MFS_trans_sf"/>
</dbReference>
<feature type="transmembrane region" description="Helical" evidence="5">
    <location>
        <begin position="352"/>
        <end position="374"/>
    </location>
</feature>
<comment type="subcellular location">
    <subcellularLocation>
        <location evidence="1">Membrane</location>
        <topology evidence="1">Multi-pass membrane protein</topology>
    </subcellularLocation>
</comment>
<dbReference type="AlphaFoldDB" id="A0A9N9C116"/>
<evidence type="ECO:0000256" key="5">
    <source>
        <dbReference type="SAM" id="Phobius"/>
    </source>
</evidence>
<dbReference type="OrthoDB" id="410267at2759"/>
<feature type="transmembrane region" description="Helical" evidence="5">
    <location>
        <begin position="272"/>
        <end position="290"/>
    </location>
</feature>
<evidence type="ECO:0000313" key="7">
    <source>
        <dbReference type="EMBL" id="CAG8582822.1"/>
    </source>
</evidence>
<evidence type="ECO:0000256" key="6">
    <source>
        <dbReference type="SAM" id="SignalP"/>
    </source>
</evidence>
<sequence length="478" mass="52611">MSRITTLTLSYLSALLISSVCGTQYLFSAYSTEIQDRLDFTSVQINTIGSLANYGITLSKPFLGYVADNYGSRRTCAAAAILIFTSYFLLAMTYQKIFLPASFMLCALYLFGVGMASSAGIVSSMVTITKNITSLRGFALSVPLALLGLSAFIYSQINMHLFQDDTFHFLIFVAVSSGTCLFIGSWFLVIVPPPLLTTASLFEGENYINKSINEEDKNCNDNISNSSGHDYSIAHGGSNGRSTEQTPLLQIQEITKEEPDIGGWELLNNKDALLLILIMVFIGGTGLMYFNNVGTIIRTLYYASSTHPTFPSEIRRLQNIHVSLLSLFSCLGRISGGLFSDLAKYFYDVPRFGFLALAGIWLFAGQILMCTQVQTLENLWTVTCFVGFGFGMQYGVAPAITSEYFGSRRFGLNWGILSLFPAIGGQIFNLMFGYNNDLHGKHCVGAECYNSVFYISSVGCLVSVCVALHICWNILRMK</sequence>
<evidence type="ECO:0000256" key="4">
    <source>
        <dbReference type="ARBA" id="ARBA00023136"/>
    </source>
</evidence>
<evidence type="ECO:0000313" key="8">
    <source>
        <dbReference type="Proteomes" id="UP000789342"/>
    </source>
</evidence>
<dbReference type="PANTHER" id="PTHR21576:SF158">
    <property type="entry name" value="RIBOSOMAL RNA-PROCESSING PROTEIN 12-LIKE CONSERVED DOMAIN-CONTAINING PROTEIN"/>
    <property type="match status" value="1"/>
</dbReference>
<feature type="chain" id="PRO_5040273552" evidence="6">
    <location>
        <begin position="23"/>
        <end position="478"/>
    </location>
</feature>
<feature type="signal peptide" evidence="6">
    <location>
        <begin position="1"/>
        <end position="22"/>
    </location>
</feature>
<keyword evidence="3 5" id="KW-1133">Transmembrane helix</keyword>
<dbReference type="Proteomes" id="UP000789342">
    <property type="component" value="Unassembled WGS sequence"/>
</dbReference>
<dbReference type="GO" id="GO:0000329">
    <property type="term" value="C:fungal-type vacuole membrane"/>
    <property type="evidence" value="ECO:0007669"/>
    <property type="project" value="TreeGrafter"/>
</dbReference>
<keyword evidence="2 5" id="KW-0812">Transmembrane</keyword>
<feature type="transmembrane region" description="Helical" evidence="5">
    <location>
        <begin position="101"/>
        <end position="126"/>
    </location>
</feature>
<reference evidence="7" key="1">
    <citation type="submission" date="2021-06" db="EMBL/GenBank/DDBJ databases">
        <authorList>
            <person name="Kallberg Y."/>
            <person name="Tangrot J."/>
            <person name="Rosling A."/>
        </authorList>
    </citation>
    <scope>NUCLEOTIDE SEQUENCE</scope>
    <source>
        <strain evidence="7">CL551</strain>
    </source>
</reference>
<evidence type="ECO:0000256" key="3">
    <source>
        <dbReference type="ARBA" id="ARBA00022989"/>
    </source>
</evidence>